<evidence type="ECO:0000313" key="1">
    <source>
        <dbReference type="EMBL" id="EKJ69273.1"/>
    </source>
</evidence>
<dbReference type="HOGENOM" id="CLU_1441125_0_0_1"/>
<dbReference type="AlphaFoldDB" id="K3VAS8"/>
<dbReference type="eggNOG" id="ENOG502RR48">
    <property type="taxonomic scope" value="Eukaryota"/>
</dbReference>
<dbReference type="RefSeq" id="XP_009261918.1">
    <property type="nucleotide sequence ID" value="XM_009263643.1"/>
</dbReference>
<evidence type="ECO:0000313" key="2">
    <source>
        <dbReference type="Proteomes" id="UP000007978"/>
    </source>
</evidence>
<proteinExistence type="predicted"/>
<reference evidence="1 2" key="1">
    <citation type="journal article" date="2012" name="PLoS Pathog.">
        <title>Comparative pathogenomics reveals horizontally acquired novel virulence genes in fungi infecting cereal hosts.</title>
        <authorList>
            <person name="Gardiner D.M."/>
            <person name="McDonald M.C."/>
            <person name="Covarelli L."/>
            <person name="Solomon P.S."/>
            <person name="Rusu A.G."/>
            <person name="Marshall M."/>
            <person name="Kazan K."/>
            <person name="Chakraborty S."/>
            <person name="McDonald B.A."/>
            <person name="Manners J.M."/>
        </authorList>
    </citation>
    <scope>NUCLEOTIDE SEQUENCE [LARGE SCALE GENOMIC DNA]</scope>
    <source>
        <strain evidence="1 2">CS3096</strain>
    </source>
</reference>
<sequence>MAVEIKGEEIASVVYSWRNASDASYREKAKASDVASENHTVLLINNVLRHILHIAQRPGDIGALEHREPKRMSYNTASKAKKVIRFYNNQPAIDDNVLAQMSCEAIVAKMSHRKEVCSGSVFVIHIAGRFVCFLQFNISDAYRADFRNGRIPSNPLAVYMTKWFDISKRGGRSGIIENACGLINVSLE</sequence>
<accession>K3VAS8</accession>
<organism evidence="1 2">
    <name type="scientific">Fusarium pseudograminearum (strain CS3096)</name>
    <name type="common">Wheat and barley crown-rot fungus</name>
    <dbReference type="NCBI Taxonomy" id="1028729"/>
    <lineage>
        <taxon>Eukaryota</taxon>
        <taxon>Fungi</taxon>
        <taxon>Dikarya</taxon>
        <taxon>Ascomycota</taxon>
        <taxon>Pezizomycotina</taxon>
        <taxon>Sordariomycetes</taxon>
        <taxon>Hypocreomycetidae</taxon>
        <taxon>Hypocreales</taxon>
        <taxon>Nectriaceae</taxon>
        <taxon>Fusarium</taxon>
    </lineage>
</organism>
<dbReference type="KEGG" id="fpu:FPSE_10526"/>
<name>K3VAS8_FUSPC</name>
<gene>
    <name evidence="1" type="ORF">FPSE_10526</name>
</gene>
<protein>
    <submittedName>
        <fullName evidence="1">Uncharacterized protein</fullName>
    </submittedName>
</protein>
<dbReference type="OrthoDB" id="4646997at2759"/>
<dbReference type="EMBL" id="AFNW01000348">
    <property type="protein sequence ID" value="EKJ69273.1"/>
    <property type="molecule type" value="Genomic_DNA"/>
</dbReference>
<keyword evidence="2" id="KW-1185">Reference proteome</keyword>
<comment type="caution">
    <text evidence="1">The sequence shown here is derived from an EMBL/GenBank/DDBJ whole genome shotgun (WGS) entry which is preliminary data.</text>
</comment>
<dbReference type="GeneID" id="20369143"/>
<dbReference type="Proteomes" id="UP000007978">
    <property type="component" value="Chromosome 4"/>
</dbReference>